<feature type="transmembrane region" description="Helical" evidence="6">
    <location>
        <begin position="329"/>
        <end position="348"/>
    </location>
</feature>
<feature type="transmembrane region" description="Helical" evidence="6">
    <location>
        <begin position="99"/>
        <end position="124"/>
    </location>
</feature>
<proteinExistence type="predicted"/>
<feature type="transmembrane region" description="Helical" evidence="6">
    <location>
        <begin position="76"/>
        <end position="93"/>
    </location>
</feature>
<dbReference type="InterPro" id="IPR036259">
    <property type="entry name" value="MFS_trans_sf"/>
</dbReference>
<evidence type="ECO:0000259" key="7">
    <source>
        <dbReference type="PROSITE" id="PS50850"/>
    </source>
</evidence>
<keyword evidence="9" id="KW-1185">Reference proteome</keyword>
<dbReference type="HOGENOM" id="CLU_058215_1_0_6"/>
<dbReference type="Proteomes" id="UP000011617">
    <property type="component" value="Unassembled WGS sequence"/>
</dbReference>
<sequence length="386" mass="40483">MNNKISQRSLVLSAFASAYGVGLLTLLMLPFLMGAMMNGLNLSEGTTGLILSVEFTLAMVSSLLIAPYINRVPRRTVAITGTIMAIIANIISAHISDVTLLICVRAFAGFGAGLALAAGNSVIASAEDPDKTAGQVNVLFVILMIIVMLGFGFIADSFGLIGTYYGVAATYAVMLIMVVRLPQYVSFDSSNQAVATSKPSMSLIGLVPIGMMATMFLFSMRDTMGWAFVEQIGVSLGYSTSEMGMILALQAFIALLGPMIVAKVGNKFGITIPVLIGIIGHGLITLGYLMASDSKFFYTAIVLMNATAYFYALAYLTGLAASLDKEGRVVAATGSFIALGIAVGPAFAGQLINFGGYRLAAWSIIAIITLTVIAVIPPLRAARASE</sequence>
<protein>
    <recommendedName>
        <fullName evidence="7">Major facilitator superfamily (MFS) profile domain-containing protein</fullName>
    </recommendedName>
</protein>
<dbReference type="EMBL" id="AOBV01000008">
    <property type="protein sequence ID" value="ELV07865.1"/>
    <property type="molecule type" value="Genomic_DNA"/>
</dbReference>
<organism evidence="8 9">
    <name type="scientific">Wohlfahrtiimonas chitiniclastica SH04</name>
    <dbReference type="NCBI Taxonomy" id="1261130"/>
    <lineage>
        <taxon>Bacteria</taxon>
        <taxon>Pseudomonadati</taxon>
        <taxon>Pseudomonadota</taxon>
        <taxon>Gammaproteobacteria</taxon>
        <taxon>Cardiobacteriales</taxon>
        <taxon>Ignatzschineriaceae</taxon>
        <taxon>Wohlfahrtiimonas</taxon>
    </lineage>
</organism>
<dbReference type="InterPro" id="IPR050189">
    <property type="entry name" value="MFS_Efflux_Transporters"/>
</dbReference>
<dbReference type="GO" id="GO:0005886">
    <property type="term" value="C:plasma membrane"/>
    <property type="evidence" value="ECO:0007669"/>
    <property type="project" value="UniProtKB-SubCell"/>
</dbReference>
<keyword evidence="4 6" id="KW-1133">Transmembrane helix</keyword>
<accession>L8XYM7</accession>
<dbReference type="InterPro" id="IPR020846">
    <property type="entry name" value="MFS_dom"/>
</dbReference>
<comment type="subcellular location">
    <subcellularLocation>
        <location evidence="1">Cell membrane</location>
        <topology evidence="1">Multi-pass membrane protein</topology>
    </subcellularLocation>
</comment>
<evidence type="ECO:0000256" key="2">
    <source>
        <dbReference type="ARBA" id="ARBA00022475"/>
    </source>
</evidence>
<name>L8XYM7_9GAMM</name>
<dbReference type="PANTHER" id="PTHR43124:SF10">
    <property type="entry name" value="PURINE EFFLUX PUMP PBUE"/>
    <property type="match status" value="1"/>
</dbReference>
<dbReference type="RefSeq" id="WP_008316111.1">
    <property type="nucleotide sequence ID" value="NZ_KB372781.1"/>
</dbReference>
<dbReference type="PANTHER" id="PTHR43124">
    <property type="entry name" value="PURINE EFFLUX PUMP PBUE"/>
    <property type="match status" value="1"/>
</dbReference>
<feature type="transmembrane region" description="Helical" evidence="6">
    <location>
        <begin position="360"/>
        <end position="379"/>
    </location>
</feature>
<dbReference type="Pfam" id="PF07690">
    <property type="entry name" value="MFS_1"/>
    <property type="match status" value="2"/>
</dbReference>
<evidence type="ECO:0000313" key="8">
    <source>
        <dbReference type="EMBL" id="ELV07865.1"/>
    </source>
</evidence>
<feature type="transmembrane region" description="Helical" evidence="6">
    <location>
        <begin position="243"/>
        <end position="261"/>
    </location>
</feature>
<dbReference type="InterPro" id="IPR011701">
    <property type="entry name" value="MFS"/>
</dbReference>
<feature type="transmembrane region" description="Helical" evidence="6">
    <location>
        <begin position="268"/>
        <end position="290"/>
    </location>
</feature>
<feature type="transmembrane region" description="Helical" evidence="6">
    <location>
        <begin position="296"/>
        <end position="317"/>
    </location>
</feature>
<feature type="transmembrane region" description="Helical" evidence="6">
    <location>
        <begin position="49"/>
        <end position="69"/>
    </location>
</feature>
<feature type="transmembrane region" description="Helical" evidence="6">
    <location>
        <begin position="136"/>
        <end position="155"/>
    </location>
</feature>
<evidence type="ECO:0000256" key="5">
    <source>
        <dbReference type="ARBA" id="ARBA00023136"/>
    </source>
</evidence>
<keyword evidence="3 6" id="KW-0812">Transmembrane</keyword>
<gene>
    <name evidence="8" type="ORF">F387_01350</name>
</gene>
<dbReference type="PATRIC" id="fig|1261130.3.peg.1390"/>
<dbReference type="SUPFAM" id="SSF103473">
    <property type="entry name" value="MFS general substrate transporter"/>
    <property type="match status" value="1"/>
</dbReference>
<feature type="domain" description="Major facilitator superfamily (MFS) profile" evidence="7">
    <location>
        <begin position="6"/>
        <end position="380"/>
    </location>
</feature>
<keyword evidence="5 6" id="KW-0472">Membrane</keyword>
<feature type="transmembrane region" description="Helical" evidence="6">
    <location>
        <begin position="12"/>
        <end position="37"/>
    </location>
</feature>
<reference evidence="8 9" key="1">
    <citation type="journal article" date="2013" name="Genome Announc.">
        <title>Complete Genome Sequence of Wohlfahrtiimonas chitiniclastica Strain SH04, Isolated from Chrysomya megacephala Collected from Pudong International Airport in China.</title>
        <authorList>
            <person name="Cao X.M."/>
            <person name="Chen T."/>
            <person name="Xu L.Z."/>
            <person name="Yao L.S."/>
            <person name="Qi J."/>
            <person name="Zhang X.L."/>
            <person name="Yan Q.L."/>
            <person name="Deng Y.H."/>
            <person name="Guo T.Y."/>
            <person name="Wang J."/>
            <person name="Hu K.X."/>
            <person name="Xu B.L."/>
        </authorList>
    </citation>
    <scope>NUCLEOTIDE SEQUENCE [LARGE SCALE GENOMIC DNA]</scope>
    <source>
        <strain evidence="8 9">SH04</strain>
    </source>
</reference>
<evidence type="ECO:0000313" key="9">
    <source>
        <dbReference type="Proteomes" id="UP000011617"/>
    </source>
</evidence>
<feature type="transmembrane region" description="Helical" evidence="6">
    <location>
        <begin position="161"/>
        <end position="179"/>
    </location>
</feature>
<dbReference type="GO" id="GO:0022857">
    <property type="term" value="F:transmembrane transporter activity"/>
    <property type="evidence" value="ECO:0007669"/>
    <property type="project" value="InterPro"/>
</dbReference>
<keyword evidence="2" id="KW-1003">Cell membrane</keyword>
<comment type="caution">
    <text evidence="8">The sequence shown here is derived from an EMBL/GenBank/DDBJ whole genome shotgun (WGS) entry which is preliminary data.</text>
</comment>
<dbReference type="PROSITE" id="PS50850">
    <property type="entry name" value="MFS"/>
    <property type="match status" value="1"/>
</dbReference>
<feature type="transmembrane region" description="Helical" evidence="6">
    <location>
        <begin position="200"/>
        <end position="220"/>
    </location>
</feature>
<evidence type="ECO:0000256" key="3">
    <source>
        <dbReference type="ARBA" id="ARBA00022692"/>
    </source>
</evidence>
<evidence type="ECO:0000256" key="6">
    <source>
        <dbReference type="SAM" id="Phobius"/>
    </source>
</evidence>
<evidence type="ECO:0000256" key="4">
    <source>
        <dbReference type="ARBA" id="ARBA00022989"/>
    </source>
</evidence>
<dbReference type="AlphaFoldDB" id="L8XYM7"/>
<evidence type="ECO:0000256" key="1">
    <source>
        <dbReference type="ARBA" id="ARBA00004651"/>
    </source>
</evidence>
<dbReference type="Gene3D" id="1.20.1250.20">
    <property type="entry name" value="MFS general substrate transporter like domains"/>
    <property type="match status" value="2"/>
</dbReference>